<feature type="region of interest" description="Disordered" evidence="1">
    <location>
        <begin position="1"/>
        <end position="25"/>
    </location>
</feature>
<gene>
    <name evidence="2" type="ORF">HF325_005286</name>
</gene>
<proteinExistence type="predicted"/>
<keyword evidence="3" id="KW-1185">Reference proteome</keyword>
<dbReference type="AlphaFoldDB" id="A0A8H7LCS1"/>
<feature type="compositionally biased region" description="Basic residues" evidence="1">
    <location>
        <begin position="1"/>
        <end position="13"/>
    </location>
</feature>
<feature type="compositionally biased region" description="Basic and acidic residues" evidence="1">
    <location>
        <begin position="14"/>
        <end position="25"/>
    </location>
</feature>
<sequence>MKSRPRTPSPRKRNVGDDEPKTPKNTVELRKLEAETCGLVQTGAKSPVKLRLQKFARGLEINIHQRAFMQKETEKKLAVLDRQAKKKKRKQKT</sequence>
<dbReference type="Proteomes" id="UP000649328">
    <property type="component" value="Unassembled WGS sequence"/>
</dbReference>
<reference evidence="2" key="1">
    <citation type="submission" date="2020-10" db="EMBL/GenBank/DDBJ databases">
        <title>The Whole-Genome Sequence of Metschnikowia persimmonesis, a Novel Endophytic Yeast Species Isolated from Medicinal Plant Diospyros kaki Thumb.</title>
        <authorList>
            <person name="Rahmat E."/>
            <person name="Kang Y."/>
        </authorList>
    </citation>
    <scope>NUCLEOTIDE SEQUENCE</scope>
    <source>
        <strain evidence="2">KIOM G15050</strain>
    </source>
</reference>
<name>A0A8H7LCS1_9ASCO</name>
<comment type="caution">
    <text evidence="2">The sequence shown here is derived from an EMBL/GenBank/DDBJ whole genome shotgun (WGS) entry which is preliminary data.</text>
</comment>
<dbReference type="EMBL" id="JACBPP010000007">
    <property type="protein sequence ID" value="KAF8000357.1"/>
    <property type="molecule type" value="Genomic_DNA"/>
</dbReference>
<accession>A0A8H7LCS1</accession>
<evidence type="ECO:0000313" key="2">
    <source>
        <dbReference type="EMBL" id="KAF8000357.1"/>
    </source>
</evidence>
<protein>
    <submittedName>
        <fullName evidence="2">Uncharacterized protein</fullName>
    </submittedName>
</protein>
<evidence type="ECO:0000313" key="3">
    <source>
        <dbReference type="Proteomes" id="UP000649328"/>
    </source>
</evidence>
<evidence type="ECO:0000256" key="1">
    <source>
        <dbReference type="SAM" id="MobiDB-lite"/>
    </source>
</evidence>
<organism evidence="2 3">
    <name type="scientific">Metschnikowia pulcherrima</name>
    <dbReference type="NCBI Taxonomy" id="27326"/>
    <lineage>
        <taxon>Eukaryota</taxon>
        <taxon>Fungi</taxon>
        <taxon>Dikarya</taxon>
        <taxon>Ascomycota</taxon>
        <taxon>Saccharomycotina</taxon>
        <taxon>Pichiomycetes</taxon>
        <taxon>Metschnikowiaceae</taxon>
        <taxon>Metschnikowia</taxon>
    </lineage>
</organism>